<comment type="caution">
    <text evidence="1">The sequence shown here is derived from an EMBL/GenBank/DDBJ whole genome shotgun (WGS) entry which is preliminary data.</text>
</comment>
<gene>
    <name evidence="1" type="ORF">CCMP2556_LOCUS26897</name>
</gene>
<name>A0ABP0MPX2_9DINO</name>
<proteinExistence type="predicted"/>
<sequence>MTRVHDERLERGDDIGPYGFSDEAYHNCPDDAPEDHQPPVEETQLDALDCPQNPPSKSPEEVDAPIGGPKPPAHVSCKAGGPAAEGPVATPCRSAQTGGVASPSSTQQSGEVDVGTPSSVATLGDKSVETPVPGELRLSQNAINLRLQRVMKVDSKGNSRVSEEIRKQFHCKKGKLRLQQIFQSCGFNPDVFCEELELVQEDLLANDLTIEGEFMSEETMKSEWKWSQRDRYEDLVLYWAETAVKASQRIRDFTPDMGPSSAGGSKSVVTQPNNPNPKPKTPAMDVEEGSDDSDLEMSPEECKARDAESRAQAERKKAGMKDKLEKVMGDLKDHSSAIDKIYTLGVVDGFTQKYFPCKQFQLMSIWSLE</sequence>
<protein>
    <submittedName>
        <fullName evidence="1">Uncharacterized protein</fullName>
    </submittedName>
</protein>
<organism evidence="1 2">
    <name type="scientific">Durusdinium trenchii</name>
    <dbReference type="NCBI Taxonomy" id="1381693"/>
    <lineage>
        <taxon>Eukaryota</taxon>
        <taxon>Sar</taxon>
        <taxon>Alveolata</taxon>
        <taxon>Dinophyceae</taxon>
        <taxon>Suessiales</taxon>
        <taxon>Symbiodiniaceae</taxon>
        <taxon>Durusdinium</taxon>
    </lineage>
</organism>
<accession>A0ABP0MPX2</accession>
<dbReference type="EMBL" id="CAXAMN010018991">
    <property type="protein sequence ID" value="CAK9053530.1"/>
    <property type="molecule type" value="Genomic_DNA"/>
</dbReference>
<keyword evidence="2" id="KW-1185">Reference proteome</keyword>
<dbReference type="Proteomes" id="UP001642484">
    <property type="component" value="Unassembled WGS sequence"/>
</dbReference>
<evidence type="ECO:0000313" key="2">
    <source>
        <dbReference type="Proteomes" id="UP001642484"/>
    </source>
</evidence>
<evidence type="ECO:0000313" key="1">
    <source>
        <dbReference type="EMBL" id="CAK9053530.1"/>
    </source>
</evidence>
<reference evidence="1 2" key="1">
    <citation type="submission" date="2024-02" db="EMBL/GenBank/DDBJ databases">
        <authorList>
            <person name="Chen Y."/>
            <person name="Shah S."/>
            <person name="Dougan E. K."/>
            <person name="Thang M."/>
            <person name="Chan C."/>
        </authorList>
    </citation>
    <scope>NUCLEOTIDE SEQUENCE [LARGE SCALE GENOMIC DNA]</scope>
</reference>